<sequence>MPDCRAEVSVLCFFVSWFLVSGVDGDGSDVVRVGTGCWWVTPCGGPRARLVEGI</sequence>
<feature type="signal peptide" evidence="1">
    <location>
        <begin position="1"/>
        <end position="25"/>
    </location>
</feature>
<dbReference type="Proteomes" id="UP000822688">
    <property type="component" value="Chromosome V"/>
</dbReference>
<comment type="caution">
    <text evidence="2">The sequence shown here is derived from an EMBL/GenBank/DDBJ whole genome shotgun (WGS) entry which is preliminary data.</text>
</comment>
<protein>
    <recommendedName>
        <fullName evidence="4">Secreted protein</fullName>
    </recommendedName>
</protein>
<evidence type="ECO:0000256" key="1">
    <source>
        <dbReference type="SAM" id="SignalP"/>
    </source>
</evidence>
<feature type="chain" id="PRO_5035715537" description="Secreted protein" evidence="1">
    <location>
        <begin position="26"/>
        <end position="54"/>
    </location>
</feature>
<keyword evidence="3" id="KW-1185">Reference proteome</keyword>
<evidence type="ECO:0008006" key="4">
    <source>
        <dbReference type="Google" id="ProtNLM"/>
    </source>
</evidence>
<dbReference type="EMBL" id="CM026426">
    <property type="protein sequence ID" value="KAG0571579.1"/>
    <property type="molecule type" value="Genomic_DNA"/>
</dbReference>
<accession>A0A8T0HL99</accession>
<proteinExistence type="predicted"/>
<reference evidence="2" key="1">
    <citation type="submission" date="2020-06" db="EMBL/GenBank/DDBJ databases">
        <title>WGS assembly of Ceratodon purpureus strain R40.</title>
        <authorList>
            <person name="Carey S.B."/>
            <person name="Jenkins J."/>
            <person name="Shu S."/>
            <person name="Lovell J.T."/>
            <person name="Sreedasyam A."/>
            <person name="Maumus F."/>
            <person name="Tiley G.P."/>
            <person name="Fernandez-Pozo N."/>
            <person name="Barry K."/>
            <person name="Chen C."/>
            <person name="Wang M."/>
            <person name="Lipzen A."/>
            <person name="Daum C."/>
            <person name="Saski C.A."/>
            <person name="Payton A.C."/>
            <person name="Mcbreen J.C."/>
            <person name="Conrad R.E."/>
            <person name="Kollar L.M."/>
            <person name="Olsson S."/>
            <person name="Huttunen S."/>
            <person name="Landis J.B."/>
            <person name="Wickett N.J."/>
            <person name="Johnson M.G."/>
            <person name="Rensing S.A."/>
            <person name="Grimwood J."/>
            <person name="Schmutz J."/>
            <person name="Mcdaniel S.F."/>
        </authorList>
    </citation>
    <scope>NUCLEOTIDE SEQUENCE</scope>
    <source>
        <strain evidence="2">R40</strain>
    </source>
</reference>
<keyword evidence="1" id="KW-0732">Signal</keyword>
<evidence type="ECO:0000313" key="2">
    <source>
        <dbReference type="EMBL" id="KAG0571579.1"/>
    </source>
</evidence>
<gene>
    <name evidence="2" type="ORF">KC19_VG023900</name>
</gene>
<organism evidence="2 3">
    <name type="scientific">Ceratodon purpureus</name>
    <name type="common">Fire moss</name>
    <name type="synonym">Dicranum purpureum</name>
    <dbReference type="NCBI Taxonomy" id="3225"/>
    <lineage>
        <taxon>Eukaryota</taxon>
        <taxon>Viridiplantae</taxon>
        <taxon>Streptophyta</taxon>
        <taxon>Embryophyta</taxon>
        <taxon>Bryophyta</taxon>
        <taxon>Bryophytina</taxon>
        <taxon>Bryopsida</taxon>
        <taxon>Dicranidae</taxon>
        <taxon>Pseudoditrichales</taxon>
        <taxon>Ditrichaceae</taxon>
        <taxon>Ceratodon</taxon>
    </lineage>
</organism>
<name>A0A8T0HL99_CERPU</name>
<dbReference type="AlphaFoldDB" id="A0A8T0HL99"/>
<evidence type="ECO:0000313" key="3">
    <source>
        <dbReference type="Proteomes" id="UP000822688"/>
    </source>
</evidence>